<feature type="transmembrane region" description="Helical" evidence="1">
    <location>
        <begin position="173"/>
        <end position="194"/>
    </location>
</feature>
<keyword evidence="1" id="KW-0472">Membrane</keyword>
<feature type="transmembrane region" description="Helical" evidence="1">
    <location>
        <begin position="100"/>
        <end position="130"/>
    </location>
</feature>
<feature type="transmembrane region" description="Helical" evidence="1">
    <location>
        <begin position="412"/>
        <end position="439"/>
    </location>
</feature>
<feature type="transmembrane region" description="Helical" evidence="1">
    <location>
        <begin position="460"/>
        <end position="483"/>
    </location>
</feature>
<comment type="caution">
    <text evidence="2">The sequence shown here is derived from an EMBL/GenBank/DDBJ whole genome shotgun (WGS) entry which is preliminary data.</text>
</comment>
<name>A0AAP3AGN7_MICLU</name>
<reference evidence="2" key="1">
    <citation type="submission" date="2023-06" db="EMBL/GenBank/DDBJ databases">
        <title>lsaBGC provides a comprehensive framework for evolutionary analysis of biosynthetic gene clusters within focal taxa.</title>
        <authorList>
            <person name="Salamzade R."/>
            <person name="Sandstrom S."/>
            <person name="Kalan L.R."/>
        </authorList>
    </citation>
    <scope>NUCLEOTIDE SEQUENCE</scope>
    <source>
        <strain evidence="2">P3-SID899</strain>
    </source>
</reference>
<dbReference type="Proteomes" id="UP001205867">
    <property type="component" value="Unassembled WGS sequence"/>
</dbReference>
<feature type="transmembrane region" description="Helical" evidence="1">
    <location>
        <begin position="58"/>
        <end position="79"/>
    </location>
</feature>
<accession>A0AAP3AGN7</accession>
<organism evidence="2 3">
    <name type="scientific">Micrococcus luteus</name>
    <name type="common">Micrococcus lysodeikticus</name>
    <dbReference type="NCBI Taxonomy" id="1270"/>
    <lineage>
        <taxon>Bacteria</taxon>
        <taxon>Bacillati</taxon>
        <taxon>Actinomycetota</taxon>
        <taxon>Actinomycetes</taxon>
        <taxon>Micrococcales</taxon>
        <taxon>Micrococcaceae</taxon>
        <taxon>Micrococcus</taxon>
    </lineage>
</organism>
<dbReference type="AlphaFoldDB" id="A0AAP3AGN7"/>
<protein>
    <submittedName>
        <fullName evidence="2">Tat (Twin-arginine translocation) pathway signal sequence</fullName>
    </submittedName>
</protein>
<evidence type="ECO:0000313" key="3">
    <source>
        <dbReference type="Proteomes" id="UP001205867"/>
    </source>
</evidence>
<feature type="transmembrane region" description="Helical" evidence="1">
    <location>
        <begin position="337"/>
        <end position="361"/>
    </location>
</feature>
<sequence>MALTLVRLRWTLTLNQWRRSPFTLVVSVLGALYVLGMAAVAVTLLVTGLPALPDEARGATTVLVAAVVVLGWLIFPPFVTGVDATLDPHSFVLFPVPARTLIAGLVLSAFTTPVGLATLAVLLGLGASWWDRPAVLAAGLAGGALTAVTAVASGSGLAGLLAAYASRRRVRDVVSVLLFIPLMLGGVALSQAIASFEDFLAIAPQVARGAAWTPFGAGPAAAWAAAEGGSVAVALHLAVAAAWCLAALALWHLAVRRTVAPVAVGGGRSRRVAAGADPTPLRWLGRPATGPRTAIAARAQRYWLADPRYAAGLVIIPLTAVLLWFTGGMAAEGGPGLGLLLVLGPITAWSLAYSISADIAYDHTAFHLHVVSGVRGVDDRWGRVLGLAGWGVPMILLVTTATVAAAGDWSLLAPMLGLALGLFGTTAGLSAFISARFVYPVPKPGDSPFKTPQGAAMRTMLIQGAAMLVSLALAVPFLVPFVVRLVTGAAVWGWVTVALGLVWGAVALWLGVRLGARWYDRAQAETYQAVAAF</sequence>
<feature type="transmembrane region" description="Helical" evidence="1">
    <location>
        <begin position="381"/>
        <end position="406"/>
    </location>
</feature>
<evidence type="ECO:0000313" key="2">
    <source>
        <dbReference type="EMBL" id="MCV7628844.1"/>
    </source>
</evidence>
<proteinExistence type="predicted"/>
<keyword evidence="1" id="KW-0812">Transmembrane</keyword>
<feature type="transmembrane region" description="Helical" evidence="1">
    <location>
        <begin position="21"/>
        <end position="46"/>
    </location>
</feature>
<gene>
    <name evidence="2" type="ORF">M3A82_005735</name>
</gene>
<keyword evidence="1" id="KW-1133">Transmembrane helix</keyword>
<feature type="transmembrane region" description="Helical" evidence="1">
    <location>
        <begin position="136"/>
        <end position="161"/>
    </location>
</feature>
<feature type="transmembrane region" description="Helical" evidence="1">
    <location>
        <begin position="489"/>
        <end position="512"/>
    </location>
</feature>
<evidence type="ECO:0000256" key="1">
    <source>
        <dbReference type="SAM" id="Phobius"/>
    </source>
</evidence>
<feature type="transmembrane region" description="Helical" evidence="1">
    <location>
        <begin position="231"/>
        <end position="251"/>
    </location>
</feature>
<dbReference type="EMBL" id="JALXKZ020000009">
    <property type="protein sequence ID" value="MCV7628844.1"/>
    <property type="molecule type" value="Genomic_DNA"/>
</dbReference>
<feature type="transmembrane region" description="Helical" evidence="1">
    <location>
        <begin position="309"/>
        <end position="331"/>
    </location>
</feature>